<dbReference type="EMBL" id="FKLM01000110">
    <property type="protein sequence ID" value="SAM53952.1"/>
    <property type="molecule type" value="Genomic_DNA"/>
</dbReference>
<dbReference type="CDD" id="cd00093">
    <property type="entry name" value="HTH_XRE"/>
    <property type="match status" value="1"/>
</dbReference>
<dbReference type="Pfam" id="PF01381">
    <property type="entry name" value="HTH_3"/>
    <property type="match status" value="1"/>
</dbReference>
<dbReference type="SMART" id="SM00530">
    <property type="entry name" value="HTH_XRE"/>
    <property type="match status" value="1"/>
</dbReference>
<gene>
    <name evidence="3" type="ORF">DKP91_07935</name>
    <name evidence="4" type="ORF">DTPHA_602939</name>
    <name evidence="2" type="ORF">GBM73_03780</name>
</gene>
<dbReference type="AlphaFoldDB" id="A0A132ZDD5"/>
<evidence type="ECO:0000259" key="1">
    <source>
        <dbReference type="PROSITE" id="PS50943"/>
    </source>
</evidence>
<dbReference type="PANTHER" id="PTHR37038:SF14">
    <property type="entry name" value="TRANSCRIPTIONAL ACTIVATOR"/>
    <property type="match status" value="1"/>
</dbReference>
<comment type="caution">
    <text evidence="2">The sequence shown here is derived from an EMBL/GenBank/DDBJ whole genome shotgun (WGS) entry which is preliminary data.</text>
</comment>
<proteinExistence type="predicted"/>
<dbReference type="STRING" id="1352.AL014_05065"/>
<dbReference type="SUPFAM" id="SSF81901">
    <property type="entry name" value="HCP-like"/>
    <property type="match status" value="1"/>
</dbReference>
<dbReference type="GO" id="GO:0003677">
    <property type="term" value="F:DNA binding"/>
    <property type="evidence" value="ECO:0007669"/>
    <property type="project" value="InterPro"/>
</dbReference>
<accession>A0A132ZDD5</accession>
<dbReference type="RefSeq" id="WP_002297129.1">
    <property type="nucleotide sequence ID" value="NZ_AP022341.1"/>
</dbReference>
<evidence type="ECO:0000313" key="3">
    <source>
        <dbReference type="EMBL" id="PZM55726.1"/>
    </source>
</evidence>
<dbReference type="SUPFAM" id="SSF47413">
    <property type="entry name" value="lambda repressor-like DNA-binding domains"/>
    <property type="match status" value="1"/>
</dbReference>
<feature type="domain" description="HTH cro/C1-type" evidence="1">
    <location>
        <begin position="12"/>
        <end position="65"/>
    </location>
</feature>
<dbReference type="Proteomes" id="UP000249070">
    <property type="component" value="Unassembled WGS sequence"/>
</dbReference>
<dbReference type="OMA" id="DSHYMLA"/>
<dbReference type="PANTHER" id="PTHR37038">
    <property type="entry name" value="TRANSCRIPTIONAL REGULATOR-RELATED"/>
    <property type="match status" value="1"/>
</dbReference>
<evidence type="ECO:0000313" key="5">
    <source>
        <dbReference type="Proteomes" id="UP000183509"/>
    </source>
</evidence>
<dbReference type="InterPro" id="IPR041315">
    <property type="entry name" value="PlcR_TPR"/>
</dbReference>
<dbReference type="PROSITE" id="PS50943">
    <property type="entry name" value="HTH_CROC1"/>
    <property type="match status" value="1"/>
</dbReference>
<dbReference type="EMBL" id="WEFP01000001">
    <property type="protein sequence ID" value="KAB7576495.1"/>
    <property type="molecule type" value="Genomic_DNA"/>
</dbReference>
<dbReference type="InterPro" id="IPR053163">
    <property type="entry name" value="HTH-type_regulator_Rgg"/>
</dbReference>
<dbReference type="InterPro" id="IPR011990">
    <property type="entry name" value="TPR-like_helical_dom_sf"/>
</dbReference>
<dbReference type="Proteomes" id="UP000183509">
    <property type="component" value="Unassembled WGS sequence"/>
</dbReference>
<evidence type="ECO:0000313" key="4">
    <source>
        <dbReference type="EMBL" id="SAM53952.1"/>
    </source>
</evidence>
<dbReference type="Pfam" id="PF18768">
    <property type="entry name" value="RNPP_C"/>
    <property type="match status" value="1"/>
</dbReference>
<dbReference type="EMBL" id="QHGU01000032">
    <property type="protein sequence ID" value="PZM55726.1"/>
    <property type="molecule type" value="Genomic_DNA"/>
</dbReference>
<reference evidence="4 5" key="1">
    <citation type="submission" date="2016-04" db="EMBL/GenBank/DDBJ databases">
        <authorList>
            <person name="Millard A."/>
        </authorList>
    </citation>
    <scope>NUCLEOTIDE SEQUENCE [LARGE SCALE GENOMIC DNA]</scope>
    <source>
        <strain evidence="4">Isolate 22</strain>
    </source>
</reference>
<protein>
    <submittedName>
        <fullName evidence="4">Helix-turn-helix domain-containing protein</fullName>
    </submittedName>
    <submittedName>
        <fullName evidence="2">Helix-turn-helix transcriptional regulator</fullName>
    </submittedName>
    <submittedName>
        <fullName evidence="3">XRE family transcriptional regulator</fullName>
    </submittedName>
</protein>
<dbReference type="GeneID" id="66454103"/>
<organism evidence="2 7">
    <name type="scientific">Enterococcus faecium</name>
    <name type="common">Streptococcus faecium</name>
    <dbReference type="NCBI Taxonomy" id="1352"/>
    <lineage>
        <taxon>Bacteria</taxon>
        <taxon>Bacillati</taxon>
        <taxon>Bacillota</taxon>
        <taxon>Bacilli</taxon>
        <taxon>Lactobacillales</taxon>
        <taxon>Enterococcaceae</taxon>
        <taxon>Enterococcus</taxon>
    </lineage>
</organism>
<dbReference type="Gene3D" id="1.25.40.10">
    <property type="entry name" value="Tetratricopeptide repeat domain"/>
    <property type="match status" value="1"/>
</dbReference>
<name>A0A132ZDD5_ENTFC</name>
<sequence>METLIESFGTIIKEIRKEQKMTQKMLSHDICSQSVLSRIENNEELPNVLVMMQICQRLGVTIDHVMNLSRKTTRTNDKLFELLDSCFQKRDYRKLEQVLKSSDISENLYQATDFQRYYYYLGVCEFTLRQNISQSLYYLKEALSYSSQKERIHVSDTEIQLISCIGKIYGVAGKTAEARYYLSRSIQLLHQSADERSKSEFSQIFYNYGNFLFHQNEIDEALEQVNQGIYWAQEKNSYYYLNDLFVLKSLIYKRKEEPERAAFYEGLAQAVKQISKNL</sequence>
<reference evidence="2 7" key="3">
    <citation type="submission" date="2019-10" db="EMBL/GenBank/DDBJ databases">
        <title>Evolutionary dynamics of vancomycin-resistant Enterococcus faecium during gastrointestinal tract colonization and bloodstream infection in immunocompromised pediatric patients.</title>
        <authorList>
            <person name="Chilambi G.S."/>
            <person name="Nordstrom H.R."/>
            <person name="Evans D.R."/>
            <person name="Ferrolino J."/>
            <person name="Hayden R.T."/>
            <person name="Maron G.M."/>
            <person name="Vo A.N."/>
            <person name="Gilmore M.S."/>
            <person name="Wolf J."/>
            <person name="Rosch J.W."/>
            <person name="Van Tyne D."/>
        </authorList>
    </citation>
    <scope>NUCLEOTIDE SEQUENCE [LARGE SCALE GENOMIC DNA]</scope>
    <source>
        <strain evidence="2 7">VRECG27</strain>
    </source>
</reference>
<dbReference type="InterPro" id="IPR001387">
    <property type="entry name" value="Cro/C1-type_HTH"/>
</dbReference>
<evidence type="ECO:0000313" key="6">
    <source>
        <dbReference type="Proteomes" id="UP000249070"/>
    </source>
</evidence>
<evidence type="ECO:0000313" key="2">
    <source>
        <dbReference type="EMBL" id="KAB7576495.1"/>
    </source>
</evidence>
<evidence type="ECO:0000313" key="7">
    <source>
        <dbReference type="Proteomes" id="UP000469871"/>
    </source>
</evidence>
<dbReference type="InterPro" id="IPR010982">
    <property type="entry name" value="Lambda_DNA-bd_dom_sf"/>
</dbReference>
<dbReference type="Proteomes" id="UP000469871">
    <property type="component" value="Unassembled WGS sequence"/>
</dbReference>
<reference evidence="3 6" key="2">
    <citation type="submission" date="2018-05" db="EMBL/GenBank/DDBJ databases">
        <title>Vancomycin-resistant Enterococcus faecium strain from Chelyabinsk, Russia.</title>
        <authorList>
            <person name="Gostev V."/>
            <person name="Goncharov A."/>
            <person name="Kolodzhieva V."/>
            <person name="Suvorov A."/>
            <person name="Sidorenko S."/>
            <person name="Zueva L."/>
        </authorList>
    </citation>
    <scope>NUCLEOTIDE SEQUENCE [LARGE SCALE GENOMIC DNA]</scope>
    <source>
        <strain evidence="3 6">20</strain>
    </source>
</reference>